<dbReference type="InterPro" id="IPR029063">
    <property type="entry name" value="SAM-dependent_MTases_sf"/>
</dbReference>
<dbReference type="SUPFAM" id="SSF53335">
    <property type="entry name" value="S-adenosyl-L-methionine-dependent methyltransferases"/>
    <property type="match status" value="1"/>
</dbReference>
<dbReference type="Proteomes" id="UP000676325">
    <property type="component" value="Unassembled WGS sequence"/>
</dbReference>
<dbReference type="CDD" id="cd02440">
    <property type="entry name" value="AdoMet_MTases"/>
    <property type="match status" value="1"/>
</dbReference>
<gene>
    <name evidence="2" type="ORF">KDK95_27035</name>
</gene>
<dbReference type="EMBL" id="JAGSOH010000109">
    <property type="protein sequence ID" value="MBR7829987.1"/>
    <property type="molecule type" value="Genomic_DNA"/>
</dbReference>
<keyword evidence="2" id="KW-0808">Transferase</keyword>
<dbReference type="GO" id="GO:0008757">
    <property type="term" value="F:S-adenosylmethionine-dependent methyltransferase activity"/>
    <property type="evidence" value="ECO:0007669"/>
    <property type="project" value="InterPro"/>
</dbReference>
<organism evidence="2 3">
    <name type="scientific">Actinospica acidithermotolerans</name>
    <dbReference type="NCBI Taxonomy" id="2828514"/>
    <lineage>
        <taxon>Bacteria</taxon>
        <taxon>Bacillati</taxon>
        <taxon>Actinomycetota</taxon>
        <taxon>Actinomycetes</taxon>
        <taxon>Catenulisporales</taxon>
        <taxon>Actinospicaceae</taxon>
        <taxon>Actinospica</taxon>
    </lineage>
</organism>
<name>A0A941EGB6_9ACTN</name>
<dbReference type="PANTHER" id="PTHR42912">
    <property type="entry name" value="METHYLTRANSFERASE"/>
    <property type="match status" value="1"/>
</dbReference>
<dbReference type="InterPro" id="IPR050508">
    <property type="entry name" value="Methyltransf_Superfamily"/>
</dbReference>
<accession>A0A941EGB6</accession>
<keyword evidence="2" id="KW-0489">Methyltransferase</keyword>
<dbReference type="InterPro" id="IPR013216">
    <property type="entry name" value="Methyltransf_11"/>
</dbReference>
<evidence type="ECO:0000313" key="3">
    <source>
        <dbReference type="Proteomes" id="UP000676325"/>
    </source>
</evidence>
<dbReference type="PANTHER" id="PTHR42912:SF80">
    <property type="entry name" value="METHYLTRANSFERASE DOMAIN-CONTAINING PROTEIN"/>
    <property type="match status" value="1"/>
</dbReference>
<dbReference type="RefSeq" id="WP_212521119.1">
    <property type="nucleotide sequence ID" value="NZ_JAGSOH010000109.1"/>
</dbReference>
<feature type="domain" description="Methyltransferase type 11" evidence="1">
    <location>
        <begin position="72"/>
        <end position="160"/>
    </location>
</feature>
<dbReference type="AlphaFoldDB" id="A0A941EGB6"/>
<reference evidence="2" key="1">
    <citation type="submission" date="2021-04" db="EMBL/GenBank/DDBJ databases">
        <title>Genome based classification of Actinospica acidithermotolerans sp. nov., an actinobacterium isolated from an Indonesian hot spring.</title>
        <authorList>
            <person name="Kusuma A.B."/>
            <person name="Putra K.E."/>
            <person name="Nafisah S."/>
            <person name="Loh J."/>
            <person name="Nouioui I."/>
            <person name="Goodfellow M."/>
        </authorList>
    </citation>
    <scope>NUCLEOTIDE SEQUENCE</scope>
    <source>
        <strain evidence="2">MGRD01-02</strain>
    </source>
</reference>
<evidence type="ECO:0000259" key="1">
    <source>
        <dbReference type="Pfam" id="PF08241"/>
    </source>
</evidence>
<dbReference type="Gene3D" id="3.40.50.150">
    <property type="entry name" value="Vaccinia Virus protein VP39"/>
    <property type="match status" value="1"/>
</dbReference>
<sequence length="230" mass="24579">MTEPGAEPTAENAAEAGTAATAGADVVAGTQRAYTRIARRYAQRWSSASNPWIEAAADRFTAPLPAGALVADVGCGPGNDTLRLRERGLRVHGFDLSHAMLTARDVPGQVRADLRALPLADAALDGLWCVAVLLHIPRKAVPAALAEFHRVLRPGGHALITIAEGDGEGWEPYAHPSGADEAVERYFVYHAREAFAGLLAAAGFEILWTGCATTHRTWLSLHLRRIRGVH</sequence>
<dbReference type="Pfam" id="PF08241">
    <property type="entry name" value="Methyltransf_11"/>
    <property type="match status" value="1"/>
</dbReference>
<proteinExistence type="predicted"/>
<keyword evidence="3" id="KW-1185">Reference proteome</keyword>
<comment type="caution">
    <text evidence="2">The sequence shown here is derived from an EMBL/GenBank/DDBJ whole genome shotgun (WGS) entry which is preliminary data.</text>
</comment>
<protein>
    <submittedName>
        <fullName evidence="2">Class I SAM-dependent methyltransferase</fullName>
    </submittedName>
</protein>
<dbReference type="GO" id="GO:0032259">
    <property type="term" value="P:methylation"/>
    <property type="evidence" value="ECO:0007669"/>
    <property type="project" value="UniProtKB-KW"/>
</dbReference>
<evidence type="ECO:0000313" key="2">
    <source>
        <dbReference type="EMBL" id="MBR7829987.1"/>
    </source>
</evidence>